<dbReference type="InterPro" id="IPR002563">
    <property type="entry name" value="Flavin_Rdtase-like_dom"/>
</dbReference>
<dbReference type="InterPro" id="IPR050268">
    <property type="entry name" value="NADH-dep_flavin_reductase"/>
</dbReference>
<gene>
    <name evidence="4" type="ORF">PYS65_05680</name>
</gene>
<evidence type="ECO:0000256" key="2">
    <source>
        <dbReference type="ARBA" id="ARBA00023002"/>
    </source>
</evidence>
<dbReference type="RefSeq" id="WP_279332679.1">
    <property type="nucleotide sequence ID" value="NZ_CP121682.1"/>
</dbReference>
<protein>
    <submittedName>
        <fullName evidence="4">Flavin reductase family protein</fullName>
        <ecNumber evidence="4">1.-.-.-</ecNumber>
    </submittedName>
</protein>
<dbReference type="Gene3D" id="2.30.110.10">
    <property type="entry name" value="Electron Transport, Fmn-binding Protein, Chain A"/>
    <property type="match status" value="1"/>
</dbReference>
<comment type="similarity">
    <text evidence="1">Belongs to the non-flavoprotein flavin reductase family.</text>
</comment>
<dbReference type="EC" id="1.-.-.-" evidence="4"/>
<dbReference type="PANTHER" id="PTHR30466:SF11">
    <property type="entry name" value="FLAVIN-DEPENDENT MONOOXYGENASE, REDUCTASE SUBUNIT HSAB"/>
    <property type="match status" value="1"/>
</dbReference>
<feature type="domain" description="Flavin reductase like" evidence="3">
    <location>
        <begin position="23"/>
        <end position="167"/>
    </location>
</feature>
<evidence type="ECO:0000259" key="3">
    <source>
        <dbReference type="SMART" id="SM00903"/>
    </source>
</evidence>
<organism evidence="4 5">
    <name type="scientific">Streptomyces cathayae</name>
    <dbReference type="NCBI Taxonomy" id="3031124"/>
    <lineage>
        <taxon>Bacteria</taxon>
        <taxon>Bacillati</taxon>
        <taxon>Actinomycetota</taxon>
        <taxon>Actinomycetes</taxon>
        <taxon>Kitasatosporales</taxon>
        <taxon>Streptomycetaceae</taxon>
        <taxon>Streptomyces</taxon>
    </lineage>
</organism>
<dbReference type="Gene3D" id="3.30.450.40">
    <property type="match status" value="1"/>
</dbReference>
<keyword evidence="2 4" id="KW-0560">Oxidoreductase</keyword>
<reference evidence="4 5" key="1">
    <citation type="submission" date="2023-03" db="EMBL/GenBank/DDBJ databases">
        <authorList>
            <person name="Mo P."/>
        </authorList>
    </citation>
    <scope>NUCLEOTIDE SEQUENCE [LARGE SCALE GENOMIC DNA]</scope>
    <source>
        <strain evidence="4 5">HUAS 5</strain>
    </source>
</reference>
<dbReference type="InterPro" id="IPR012349">
    <property type="entry name" value="Split_barrel_FMN-bd"/>
</dbReference>
<dbReference type="PANTHER" id="PTHR30466">
    <property type="entry name" value="FLAVIN REDUCTASE"/>
    <property type="match status" value="1"/>
</dbReference>
<accession>A0ABY8JUJ6</accession>
<dbReference type="SMART" id="SM00903">
    <property type="entry name" value="Flavin_Reduct"/>
    <property type="match status" value="1"/>
</dbReference>
<dbReference type="InterPro" id="IPR029016">
    <property type="entry name" value="GAF-like_dom_sf"/>
</dbReference>
<evidence type="ECO:0000313" key="4">
    <source>
        <dbReference type="EMBL" id="WGD39664.1"/>
    </source>
</evidence>
<dbReference type="GO" id="GO:0016491">
    <property type="term" value="F:oxidoreductase activity"/>
    <property type="evidence" value="ECO:0007669"/>
    <property type="project" value="UniProtKB-KW"/>
</dbReference>
<dbReference type="Proteomes" id="UP001216440">
    <property type="component" value="Chromosome"/>
</dbReference>
<keyword evidence="5" id="KW-1185">Reference proteome</keyword>
<evidence type="ECO:0000256" key="1">
    <source>
        <dbReference type="ARBA" id="ARBA00008898"/>
    </source>
</evidence>
<name>A0ABY8JUJ6_9ACTN</name>
<evidence type="ECO:0000313" key="5">
    <source>
        <dbReference type="Proteomes" id="UP001216440"/>
    </source>
</evidence>
<sequence>MSTVAAHKAVSNAPDPRAFRNVMGHFPTGVVVVTGIASDGRPAGMVIGSFTSVSLEPPVVAYLPSKSSKSYVRLSEAEVFCVNVLSADQEHLCRQFAKSDDEKFEGLDWTPSPAGAPILPGAVAWIECRQRETLDVGDHYIVLGDTTALGVQNPDLPLLFFQGGYGSFSHGSLLMPGGPSFIRSVRLAETLRARIEDVAHDLGAQCDVLVRDGGEGVLVASANQALGRVGSLLGARIPIVAPLQPLFVTGNCAVPEDAWFSLGRLDEELRRSAEAQLERVRERGWSLVLKGGTCEAEMDHAMQRFADSPRTPTGDREFVESMGRMSSVREPEKIDLDARYDVLYLAVPVVDVHGEVVLTLKLSQLPEQAEGREILRWVSRLQDAARECAEDAALWA</sequence>
<proteinExistence type="inferred from homology"/>
<dbReference type="Pfam" id="PF01613">
    <property type="entry name" value="Flavin_Reduct"/>
    <property type="match status" value="1"/>
</dbReference>
<dbReference type="SUPFAM" id="SSF50475">
    <property type="entry name" value="FMN-binding split barrel"/>
    <property type="match status" value="1"/>
</dbReference>
<dbReference type="EMBL" id="CP121682">
    <property type="protein sequence ID" value="WGD39664.1"/>
    <property type="molecule type" value="Genomic_DNA"/>
</dbReference>
<dbReference type="SUPFAM" id="SSF55781">
    <property type="entry name" value="GAF domain-like"/>
    <property type="match status" value="1"/>
</dbReference>